<evidence type="ECO:0000313" key="1">
    <source>
        <dbReference type="EMBL" id="EDM97317.1"/>
    </source>
</evidence>
<reference evidence="1 2" key="2">
    <citation type="submission" date="2007-06" db="EMBL/GenBank/DDBJ databases">
        <title>Draft genome sequence of Pseudoflavonifractor capillosus ATCC 29799.</title>
        <authorList>
            <person name="Sudarsanam P."/>
            <person name="Ley R."/>
            <person name="Guruge J."/>
            <person name="Turnbaugh P.J."/>
            <person name="Mahowald M."/>
            <person name="Liep D."/>
            <person name="Gordon J."/>
        </authorList>
    </citation>
    <scope>NUCLEOTIDE SEQUENCE [LARGE SCALE GENOMIC DNA]</scope>
    <source>
        <strain evidence="1 2">ATCC 29799</strain>
    </source>
</reference>
<organism evidence="1 2">
    <name type="scientific">Pseudoflavonifractor capillosus ATCC 29799</name>
    <dbReference type="NCBI Taxonomy" id="411467"/>
    <lineage>
        <taxon>Bacteria</taxon>
        <taxon>Bacillati</taxon>
        <taxon>Bacillota</taxon>
        <taxon>Clostridia</taxon>
        <taxon>Eubacteriales</taxon>
        <taxon>Oscillospiraceae</taxon>
        <taxon>Pseudoflavonifractor</taxon>
    </lineage>
</organism>
<dbReference type="Proteomes" id="UP000003639">
    <property type="component" value="Unassembled WGS sequence"/>
</dbReference>
<evidence type="ECO:0000313" key="2">
    <source>
        <dbReference type="Proteomes" id="UP000003639"/>
    </source>
</evidence>
<name>A6P306_9FIRM</name>
<gene>
    <name evidence="1" type="ORF">BACCAP_04890</name>
</gene>
<protein>
    <submittedName>
        <fullName evidence="1">Uncharacterized protein</fullName>
    </submittedName>
</protein>
<sequence length="47" mass="5392">MNLSISSEEFTVNLQLLRNTADGKTGFFQFARCRKKKNPAAVKLRDF</sequence>
<dbReference type="AlphaFoldDB" id="A6P306"/>
<comment type="caution">
    <text evidence="1">The sequence shown here is derived from an EMBL/GenBank/DDBJ whole genome shotgun (WGS) entry which is preliminary data.</text>
</comment>
<reference evidence="1 2" key="1">
    <citation type="submission" date="2007-04" db="EMBL/GenBank/DDBJ databases">
        <authorList>
            <person name="Fulton L."/>
            <person name="Clifton S."/>
            <person name="Fulton B."/>
            <person name="Xu J."/>
            <person name="Minx P."/>
            <person name="Pepin K.H."/>
            <person name="Johnson M."/>
            <person name="Thiruvilangam P."/>
            <person name="Bhonagiri V."/>
            <person name="Nash W.E."/>
            <person name="Mardis E.R."/>
            <person name="Wilson R.K."/>
        </authorList>
    </citation>
    <scope>NUCLEOTIDE SEQUENCE [LARGE SCALE GENOMIC DNA]</scope>
    <source>
        <strain evidence="1 2">ATCC 29799</strain>
    </source>
</reference>
<dbReference type="EMBL" id="AAXG02000063">
    <property type="protein sequence ID" value="EDM97317.1"/>
    <property type="molecule type" value="Genomic_DNA"/>
</dbReference>
<accession>A6P306</accession>
<keyword evidence="2" id="KW-1185">Reference proteome</keyword>
<proteinExistence type="predicted"/>